<dbReference type="InParanoid" id="B0DJE9"/>
<dbReference type="Proteomes" id="UP000001194">
    <property type="component" value="Unassembled WGS sequence"/>
</dbReference>
<accession>B0DJE9</accession>
<name>B0DJE9_LACBS</name>
<organism evidence="2">
    <name type="scientific">Laccaria bicolor (strain S238N-H82 / ATCC MYA-4686)</name>
    <name type="common">Bicoloured deceiver</name>
    <name type="synonym">Laccaria laccata var. bicolor</name>
    <dbReference type="NCBI Taxonomy" id="486041"/>
    <lineage>
        <taxon>Eukaryota</taxon>
        <taxon>Fungi</taxon>
        <taxon>Dikarya</taxon>
        <taxon>Basidiomycota</taxon>
        <taxon>Agaricomycotina</taxon>
        <taxon>Agaricomycetes</taxon>
        <taxon>Agaricomycetidae</taxon>
        <taxon>Agaricales</taxon>
        <taxon>Agaricineae</taxon>
        <taxon>Hydnangiaceae</taxon>
        <taxon>Laccaria</taxon>
    </lineage>
</organism>
<protein>
    <submittedName>
        <fullName evidence="1">Predicted protein</fullName>
    </submittedName>
</protein>
<dbReference type="AlphaFoldDB" id="B0DJE9"/>
<dbReference type="GeneID" id="6079657"/>
<dbReference type="HOGENOM" id="CLU_735805_0_0_1"/>
<dbReference type="KEGG" id="lbc:LACBIDRAFT_329842"/>
<gene>
    <name evidence="1" type="ORF">LACBIDRAFT_329842</name>
</gene>
<dbReference type="RefSeq" id="XP_001884068.1">
    <property type="nucleotide sequence ID" value="XM_001884033.1"/>
</dbReference>
<sequence>MDVGAFFLHTTVAGVQVLNNNFHNPATGQLHRFNALVSPIRGGSSFGTNRAIVPMNTDYITASGKQPPTLLHTASNVIPVPLLKEAVQVALKIIELSEDVEGSKKAFVNAMKCVEGDIRELLRFVFFASGLRTSNDLVALSGQDLKKTATNASYAQMFHGCKETPWNAPGGTLKHVFILITMRGIQPFGDKVITLQSRVIQPIDKDARMCIFHDINLDSENDPDFKVSLATLGHKPFAVTLIPANLGKQGQPTARVVESGTTNEDLSWWALTLDVSMIPSAIAGLFISCSSTAQETPAIHHDPVLFGLPPVQPFMQRHSRNNARRYADSRFLVNAQDLTAEGTNIQSVLFSRSPSPDSSEKTIEAFIARRWNYYGM</sequence>
<keyword evidence="2" id="KW-1185">Reference proteome</keyword>
<evidence type="ECO:0000313" key="2">
    <source>
        <dbReference type="Proteomes" id="UP000001194"/>
    </source>
</evidence>
<reference evidence="1 2" key="1">
    <citation type="journal article" date="2008" name="Nature">
        <title>The genome of Laccaria bicolor provides insights into mycorrhizal symbiosis.</title>
        <authorList>
            <person name="Martin F."/>
            <person name="Aerts A."/>
            <person name="Ahren D."/>
            <person name="Brun A."/>
            <person name="Danchin E.G.J."/>
            <person name="Duchaussoy F."/>
            <person name="Gibon J."/>
            <person name="Kohler A."/>
            <person name="Lindquist E."/>
            <person name="Pereda V."/>
            <person name="Salamov A."/>
            <person name="Shapiro H.J."/>
            <person name="Wuyts J."/>
            <person name="Blaudez D."/>
            <person name="Buee M."/>
            <person name="Brokstein P."/>
            <person name="Canbaeck B."/>
            <person name="Cohen D."/>
            <person name="Courty P.E."/>
            <person name="Coutinho P.M."/>
            <person name="Delaruelle C."/>
            <person name="Detter J.C."/>
            <person name="Deveau A."/>
            <person name="DiFazio S."/>
            <person name="Duplessis S."/>
            <person name="Fraissinet-Tachet L."/>
            <person name="Lucic E."/>
            <person name="Frey-Klett P."/>
            <person name="Fourrey C."/>
            <person name="Feussner I."/>
            <person name="Gay G."/>
            <person name="Grimwood J."/>
            <person name="Hoegger P.J."/>
            <person name="Jain P."/>
            <person name="Kilaru S."/>
            <person name="Labbe J."/>
            <person name="Lin Y.C."/>
            <person name="Legue V."/>
            <person name="Le Tacon F."/>
            <person name="Marmeisse R."/>
            <person name="Melayah D."/>
            <person name="Montanini B."/>
            <person name="Muratet M."/>
            <person name="Nehls U."/>
            <person name="Niculita-Hirzel H."/>
            <person name="Oudot-Le Secq M.P."/>
            <person name="Peter M."/>
            <person name="Quesneville H."/>
            <person name="Rajashekar B."/>
            <person name="Reich M."/>
            <person name="Rouhier N."/>
            <person name="Schmutz J."/>
            <person name="Yin T."/>
            <person name="Chalot M."/>
            <person name="Henrissat B."/>
            <person name="Kuees U."/>
            <person name="Lucas S."/>
            <person name="Van de Peer Y."/>
            <person name="Podila G.K."/>
            <person name="Polle A."/>
            <person name="Pukkila P.J."/>
            <person name="Richardson P.M."/>
            <person name="Rouze P."/>
            <person name="Sanders I.R."/>
            <person name="Stajich J.E."/>
            <person name="Tunlid A."/>
            <person name="Tuskan G."/>
            <person name="Grigoriev I.V."/>
        </authorList>
    </citation>
    <scope>NUCLEOTIDE SEQUENCE [LARGE SCALE GENOMIC DNA]</scope>
    <source>
        <strain evidence="2">S238N-H82 / ATCC MYA-4686</strain>
    </source>
</reference>
<dbReference type="OrthoDB" id="3052556at2759"/>
<evidence type="ECO:0000313" key="1">
    <source>
        <dbReference type="EMBL" id="EDR05510.1"/>
    </source>
</evidence>
<dbReference type="EMBL" id="DS547113">
    <property type="protein sequence ID" value="EDR05510.1"/>
    <property type="molecule type" value="Genomic_DNA"/>
</dbReference>
<proteinExistence type="predicted"/>